<proteinExistence type="predicted"/>
<feature type="chain" id="PRO_5045469305" description="Lipoprotein SmpA/OmlA domain-containing protein" evidence="1">
    <location>
        <begin position="18"/>
        <end position="125"/>
    </location>
</feature>
<keyword evidence="3" id="KW-1185">Reference proteome</keyword>
<dbReference type="Proteomes" id="UP001354989">
    <property type="component" value="Chromosome"/>
</dbReference>
<gene>
    <name evidence="2" type="ORF">PEPS_09950</name>
</gene>
<evidence type="ECO:0000256" key="1">
    <source>
        <dbReference type="SAM" id="SignalP"/>
    </source>
</evidence>
<name>A0ABN6L6A8_9BACT</name>
<protein>
    <recommendedName>
        <fullName evidence="4">Lipoprotein SmpA/OmlA domain-containing protein</fullName>
    </recommendedName>
</protein>
<accession>A0ABN6L6A8</accession>
<dbReference type="EMBL" id="AP025292">
    <property type="protein sequence ID" value="BDC98714.1"/>
    <property type="molecule type" value="Genomic_DNA"/>
</dbReference>
<feature type="signal peptide" evidence="1">
    <location>
        <begin position="1"/>
        <end position="17"/>
    </location>
</feature>
<evidence type="ECO:0000313" key="3">
    <source>
        <dbReference type="Proteomes" id="UP001354989"/>
    </source>
</evidence>
<organism evidence="2 3">
    <name type="scientific">Persicobacter psychrovividus</name>
    <dbReference type="NCBI Taxonomy" id="387638"/>
    <lineage>
        <taxon>Bacteria</taxon>
        <taxon>Pseudomonadati</taxon>
        <taxon>Bacteroidota</taxon>
        <taxon>Cytophagia</taxon>
        <taxon>Cytophagales</taxon>
        <taxon>Persicobacteraceae</taxon>
        <taxon>Persicobacter</taxon>
    </lineage>
</organism>
<sequence length="125" mass="14412">MNKIVYIFLLIALFASACKPTPKIEGFDTQAWKADRSGCNGQREHLLPLLEKSESALENLSTTQIVKLLGRPNKEELYRRSQRFFFYDIEGGKACGVVEKVQYRLRFTATDHLIEIKKITTEEKE</sequence>
<evidence type="ECO:0000313" key="2">
    <source>
        <dbReference type="EMBL" id="BDC98714.1"/>
    </source>
</evidence>
<evidence type="ECO:0008006" key="4">
    <source>
        <dbReference type="Google" id="ProtNLM"/>
    </source>
</evidence>
<keyword evidence="1" id="KW-0732">Signal</keyword>
<reference evidence="2 3" key="1">
    <citation type="submission" date="2021-12" db="EMBL/GenBank/DDBJ databases">
        <title>Genome sequencing of bacteria with rrn-lacking chromosome and rrn-plasmid.</title>
        <authorList>
            <person name="Anda M."/>
            <person name="Iwasaki W."/>
        </authorList>
    </citation>
    <scope>NUCLEOTIDE SEQUENCE [LARGE SCALE GENOMIC DNA]</scope>
    <source>
        <strain evidence="2 3">NBRC 101262</strain>
    </source>
</reference>
<dbReference type="PROSITE" id="PS51257">
    <property type="entry name" value="PROKAR_LIPOPROTEIN"/>
    <property type="match status" value="1"/>
</dbReference>
<dbReference type="RefSeq" id="WP_338397827.1">
    <property type="nucleotide sequence ID" value="NZ_AP025292.1"/>
</dbReference>